<feature type="compositionally biased region" description="Basic and acidic residues" evidence="1">
    <location>
        <begin position="99"/>
        <end position="113"/>
    </location>
</feature>
<evidence type="ECO:0000313" key="3">
    <source>
        <dbReference type="Proteomes" id="UP001341281"/>
    </source>
</evidence>
<proteinExistence type="predicted"/>
<dbReference type="Proteomes" id="UP001341281">
    <property type="component" value="Chromosome 07"/>
</dbReference>
<feature type="region of interest" description="Disordered" evidence="1">
    <location>
        <begin position="129"/>
        <end position="156"/>
    </location>
</feature>
<feature type="region of interest" description="Disordered" evidence="1">
    <location>
        <begin position="95"/>
        <end position="117"/>
    </location>
</feature>
<dbReference type="AlphaFoldDB" id="A0AAQ3U420"/>
<accession>A0AAQ3U420</accession>
<dbReference type="EMBL" id="CP144751">
    <property type="protein sequence ID" value="WVZ84923.1"/>
    <property type="molecule type" value="Genomic_DNA"/>
</dbReference>
<evidence type="ECO:0000256" key="1">
    <source>
        <dbReference type="SAM" id="MobiDB-lite"/>
    </source>
</evidence>
<feature type="compositionally biased region" description="Acidic residues" evidence="1">
    <location>
        <begin position="136"/>
        <end position="147"/>
    </location>
</feature>
<sequence length="156" mass="17897">MEDGHRRRRTATVCTPTHNATRRRTPTRWSSRGAGPCRARRHLKPLLFHELGAQEKKPAGSVFIESERSCYARSDIEPDASTCCDAVYRETGLRPLPRRSAELRLHRPEKLSEDPDEYDYFNCLGDELKDDHSYDGGDETDEDETDGDTSHEGRYE</sequence>
<evidence type="ECO:0000313" key="2">
    <source>
        <dbReference type="EMBL" id="WVZ84923.1"/>
    </source>
</evidence>
<reference evidence="2 3" key="1">
    <citation type="submission" date="2024-02" db="EMBL/GenBank/DDBJ databases">
        <title>High-quality chromosome-scale genome assembly of Pensacola bahiagrass (Paspalum notatum Flugge var. saurae).</title>
        <authorList>
            <person name="Vega J.M."/>
            <person name="Podio M."/>
            <person name="Orjuela J."/>
            <person name="Siena L.A."/>
            <person name="Pessino S.C."/>
            <person name="Combes M.C."/>
            <person name="Mariac C."/>
            <person name="Albertini E."/>
            <person name="Pupilli F."/>
            <person name="Ortiz J.P.A."/>
            <person name="Leblanc O."/>
        </authorList>
    </citation>
    <scope>NUCLEOTIDE SEQUENCE [LARGE SCALE GENOMIC DNA]</scope>
    <source>
        <strain evidence="2">R1</strain>
        <tissue evidence="2">Leaf</tissue>
    </source>
</reference>
<gene>
    <name evidence="2" type="ORF">U9M48_031892</name>
</gene>
<feature type="region of interest" description="Disordered" evidence="1">
    <location>
        <begin position="1"/>
        <end position="36"/>
    </location>
</feature>
<keyword evidence="3" id="KW-1185">Reference proteome</keyword>
<name>A0AAQ3U420_PASNO</name>
<protein>
    <submittedName>
        <fullName evidence="2">Uncharacterized protein</fullName>
    </submittedName>
</protein>
<feature type="compositionally biased region" description="Basic residues" evidence="1">
    <location>
        <begin position="1"/>
        <end position="10"/>
    </location>
</feature>
<organism evidence="2 3">
    <name type="scientific">Paspalum notatum var. saurae</name>
    <dbReference type="NCBI Taxonomy" id="547442"/>
    <lineage>
        <taxon>Eukaryota</taxon>
        <taxon>Viridiplantae</taxon>
        <taxon>Streptophyta</taxon>
        <taxon>Embryophyta</taxon>
        <taxon>Tracheophyta</taxon>
        <taxon>Spermatophyta</taxon>
        <taxon>Magnoliopsida</taxon>
        <taxon>Liliopsida</taxon>
        <taxon>Poales</taxon>
        <taxon>Poaceae</taxon>
        <taxon>PACMAD clade</taxon>
        <taxon>Panicoideae</taxon>
        <taxon>Andropogonodae</taxon>
        <taxon>Paspaleae</taxon>
        <taxon>Paspalinae</taxon>
        <taxon>Paspalum</taxon>
    </lineage>
</organism>